<protein>
    <submittedName>
        <fullName evidence="2">Uncharacterized protein</fullName>
    </submittedName>
</protein>
<gene>
    <name evidence="2" type="ORF">QBC46DRAFT_406227</name>
</gene>
<dbReference type="AlphaFoldDB" id="A0AAN6NB16"/>
<keyword evidence="3" id="KW-1185">Reference proteome</keyword>
<dbReference type="EMBL" id="MU853773">
    <property type="protein sequence ID" value="KAK3942481.1"/>
    <property type="molecule type" value="Genomic_DNA"/>
</dbReference>
<feature type="region of interest" description="Disordered" evidence="1">
    <location>
        <begin position="164"/>
        <end position="194"/>
    </location>
</feature>
<evidence type="ECO:0000256" key="1">
    <source>
        <dbReference type="SAM" id="MobiDB-lite"/>
    </source>
</evidence>
<comment type="caution">
    <text evidence="2">The sequence shown here is derived from an EMBL/GenBank/DDBJ whole genome shotgun (WGS) entry which is preliminary data.</text>
</comment>
<accession>A0AAN6NB16</accession>
<dbReference type="Proteomes" id="UP001303473">
    <property type="component" value="Unassembled WGS sequence"/>
</dbReference>
<organism evidence="2 3">
    <name type="scientific">Diplogelasinospora grovesii</name>
    <dbReference type="NCBI Taxonomy" id="303347"/>
    <lineage>
        <taxon>Eukaryota</taxon>
        <taxon>Fungi</taxon>
        <taxon>Dikarya</taxon>
        <taxon>Ascomycota</taxon>
        <taxon>Pezizomycotina</taxon>
        <taxon>Sordariomycetes</taxon>
        <taxon>Sordariomycetidae</taxon>
        <taxon>Sordariales</taxon>
        <taxon>Diplogelasinosporaceae</taxon>
        <taxon>Diplogelasinospora</taxon>
    </lineage>
</organism>
<feature type="region of interest" description="Disordered" evidence="1">
    <location>
        <begin position="298"/>
        <end position="317"/>
    </location>
</feature>
<evidence type="ECO:0000313" key="2">
    <source>
        <dbReference type="EMBL" id="KAK3942481.1"/>
    </source>
</evidence>
<proteinExistence type="predicted"/>
<feature type="compositionally biased region" description="Basic and acidic residues" evidence="1">
    <location>
        <begin position="181"/>
        <end position="190"/>
    </location>
</feature>
<sequence length="317" mass="35737">MTVSGVSRLSSTLSTRIGVFEIGNVQAARGHAEVLESDGFTCRLSSVPVPSFHGRSPRCSRSGVHPFFQGDEEPARVSYLSSIWPVLLNPQGRHVYLRACVGGKLGFTCVHAYAHSHHAQLVELHHTLKGVDMIVYQILRHLVGSDSVRVTSVLNETKFRGWRDGPNREYDGSSGELYSSDSKREPESHTTKALARQGTWNGPLLFGDYEDQRFPVPKDLYDFHHDTQEKPFRREKVTWLNYSPNSEAFEDVMAAAFIVHARPGRQTTRVVYGNQPGTDYYYSHAVIIVDLAPREIGPRKKKRKSKNIVEEEDDDDI</sequence>
<reference evidence="3" key="1">
    <citation type="journal article" date="2023" name="Mol. Phylogenet. Evol.">
        <title>Genome-scale phylogeny and comparative genomics of the fungal order Sordariales.</title>
        <authorList>
            <person name="Hensen N."/>
            <person name="Bonometti L."/>
            <person name="Westerberg I."/>
            <person name="Brannstrom I.O."/>
            <person name="Guillou S."/>
            <person name="Cros-Aarteil S."/>
            <person name="Calhoun S."/>
            <person name="Haridas S."/>
            <person name="Kuo A."/>
            <person name="Mondo S."/>
            <person name="Pangilinan J."/>
            <person name="Riley R."/>
            <person name="LaButti K."/>
            <person name="Andreopoulos B."/>
            <person name="Lipzen A."/>
            <person name="Chen C."/>
            <person name="Yan M."/>
            <person name="Daum C."/>
            <person name="Ng V."/>
            <person name="Clum A."/>
            <person name="Steindorff A."/>
            <person name="Ohm R.A."/>
            <person name="Martin F."/>
            <person name="Silar P."/>
            <person name="Natvig D.O."/>
            <person name="Lalanne C."/>
            <person name="Gautier V."/>
            <person name="Ament-Velasquez S.L."/>
            <person name="Kruys A."/>
            <person name="Hutchinson M.I."/>
            <person name="Powell A.J."/>
            <person name="Barry K."/>
            <person name="Miller A.N."/>
            <person name="Grigoriev I.V."/>
            <person name="Debuchy R."/>
            <person name="Gladieux P."/>
            <person name="Hiltunen Thoren M."/>
            <person name="Johannesson H."/>
        </authorList>
    </citation>
    <scope>NUCLEOTIDE SEQUENCE [LARGE SCALE GENOMIC DNA]</scope>
    <source>
        <strain evidence="3">CBS 340.73</strain>
    </source>
</reference>
<evidence type="ECO:0000313" key="3">
    <source>
        <dbReference type="Proteomes" id="UP001303473"/>
    </source>
</evidence>
<name>A0AAN6NB16_9PEZI</name>